<evidence type="ECO:0000259" key="6">
    <source>
        <dbReference type="Pfam" id="PF02931"/>
    </source>
</evidence>
<dbReference type="Pfam" id="PF02932">
    <property type="entry name" value="Neur_chan_memb"/>
    <property type="match status" value="1"/>
</dbReference>
<keyword evidence="4 5" id="KW-0472">Membrane</keyword>
<keyword evidence="5" id="KW-0813">Transport</keyword>
<evidence type="ECO:0000256" key="4">
    <source>
        <dbReference type="ARBA" id="ARBA00023136"/>
    </source>
</evidence>
<sequence length="440" mass="50761">MALQIFVCLYVITLIIGVESANEFKVYKELTTSYDKNIRPIHNTSLPTDATVHITYFTILNIDQPAETLRFMTEVVLTWHDEIVKWNRTAFADIDSAIIPASLLWKPDIIVTTSLKTDYMLPEEERFVKVNGDGTVRSETPCIITNQCVLDIQNFPYDIQECNITFESWVYDSSKIDLKIGNHSHDELSSNDRKGNGEWTLLSMEPVVSHYNTVDGRNWVEVTYVVRLKREPIYYTCVLLMPTFLSATICLLGLFVPATNRGERIEKVSMGLATLLSMAVILGIIADEMPKTTTLPLLGYYVLAELILCTIGVILSMIIMLAHQRALTRMWSPPKWINLVLFFKFYNTKREDTSVHQFLAENRPVGKGEYESDTVKTIRVVTGYNRLREFMERVQQCIEDKQFEEDIKQQWIIIFDKTDIYLLIVFNLVNVVMSWLLLFN</sequence>
<organism evidence="8 9">
    <name type="scientific">Plectus sambesii</name>
    <dbReference type="NCBI Taxonomy" id="2011161"/>
    <lineage>
        <taxon>Eukaryota</taxon>
        <taxon>Metazoa</taxon>
        <taxon>Ecdysozoa</taxon>
        <taxon>Nematoda</taxon>
        <taxon>Chromadorea</taxon>
        <taxon>Plectida</taxon>
        <taxon>Plectina</taxon>
        <taxon>Plectoidea</taxon>
        <taxon>Plectidae</taxon>
        <taxon>Plectus</taxon>
    </lineage>
</organism>
<dbReference type="Gene3D" id="2.70.170.10">
    <property type="entry name" value="Neurotransmitter-gated ion-channel ligand-binding domain"/>
    <property type="match status" value="1"/>
</dbReference>
<keyword evidence="5" id="KW-0406">Ion transport</keyword>
<dbReference type="CDD" id="cd19051">
    <property type="entry name" value="LGIC_TM_cation"/>
    <property type="match status" value="1"/>
</dbReference>
<dbReference type="InterPro" id="IPR006202">
    <property type="entry name" value="Neur_chan_lig-bd"/>
</dbReference>
<evidence type="ECO:0000256" key="5">
    <source>
        <dbReference type="RuleBase" id="RU000687"/>
    </source>
</evidence>
<comment type="similarity">
    <text evidence="5">Belongs to the ligand-gated ion channel (TC 1.A.9) family.</text>
</comment>
<evidence type="ECO:0000313" key="8">
    <source>
        <dbReference type="Proteomes" id="UP000887566"/>
    </source>
</evidence>
<dbReference type="PRINTS" id="PR00252">
    <property type="entry name" value="NRIONCHANNEL"/>
</dbReference>
<dbReference type="InterPro" id="IPR038050">
    <property type="entry name" value="Neuro_actylchol_rec"/>
</dbReference>
<keyword evidence="5" id="KW-0732">Signal</keyword>
<dbReference type="InterPro" id="IPR006201">
    <property type="entry name" value="Neur_channel"/>
</dbReference>
<dbReference type="GO" id="GO:0016020">
    <property type="term" value="C:membrane"/>
    <property type="evidence" value="ECO:0007669"/>
    <property type="project" value="UniProtKB-SubCell"/>
</dbReference>
<name>A0A914UZI9_9BILA</name>
<feature type="domain" description="Neurotransmitter-gated ion-channel ligand-binding" evidence="6">
    <location>
        <begin position="25"/>
        <end position="232"/>
    </location>
</feature>
<dbReference type="SUPFAM" id="SSF63712">
    <property type="entry name" value="Nicotinic receptor ligand binding domain-like"/>
    <property type="match status" value="1"/>
</dbReference>
<evidence type="ECO:0000256" key="3">
    <source>
        <dbReference type="ARBA" id="ARBA00022989"/>
    </source>
</evidence>
<dbReference type="GO" id="GO:0005230">
    <property type="term" value="F:extracellular ligand-gated monoatomic ion channel activity"/>
    <property type="evidence" value="ECO:0007669"/>
    <property type="project" value="InterPro"/>
</dbReference>
<dbReference type="InterPro" id="IPR018000">
    <property type="entry name" value="Neurotransmitter_ion_chnl_CS"/>
</dbReference>
<feature type="domain" description="Neurotransmitter-gated ion-channel transmembrane" evidence="7">
    <location>
        <begin position="240"/>
        <end position="328"/>
    </location>
</feature>
<keyword evidence="5" id="KW-0407">Ion channel</keyword>
<feature type="transmembrane region" description="Helical" evidence="5">
    <location>
        <begin position="268"/>
        <end position="286"/>
    </location>
</feature>
<dbReference type="Pfam" id="PF02931">
    <property type="entry name" value="Neur_chan_LBD"/>
    <property type="match status" value="1"/>
</dbReference>
<protein>
    <submittedName>
        <fullName evidence="9">Neurotransmitter-gated ion-channel ligand-binding domain-containing protein</fullName>
    </submittedName>
</protein>
<dbReference type="FunFam" id="2.70.170.10:FF:000027">
    <property type="entry name" value="Ligand-Gated ion Channel"/>
    <property type="match status" value="1"/>
</dbReference>
<feature type="transmembrane region" description="Helical" evidence="5">
    <location>
        <begin position="298"/>
        <end position="322"/>
    </location>
</feature>
<evidence type="ECO:0000259" key="7">
    <source>
        <dbReference type="Pfam" id="PF02932"/>
    </source>
</evidence>
<feature type="transmembrane region" description="Helical" evidence="5">
    <location>
        <begin position="420"/>
        <end position="438"/>
    </location>
</feature>
<dbReference type="PANTHER" id="PTHR18945">
    <property type="entry name" value="NEUROTRANSMITTER GATED ION CHANNEL"/>
    <property type="match status" value="1"/>
</dbReference>
<evidence type="ECO:0000313" key="9">
    <source>
        <dbReference type="WBParaSite" id="PSAMB.scaffold133size74485.g2330.t2"/>
    </source>
</evidence>
<proteinExistence type="inferred from homology"/>
<evidence type="ECO:0000256" key="1">
    <source>
        <dbReference type="ARBA" id="ARBA00004141"/>
    </source>
</evidence>
<reference evidence="9" key="1">
    <citation type="submission" date="2022-11" db="UniProtKB">
        <authorList>
            <consortium name="WormBaseParasite"/>
        </authorList>
    </citation>
    <scope>IDENTIFICATION</scope>
</reference>
<comment type="subcellular location">
    <subcellularLocation>
        <location evidence="1">Membrane</location>
        <topology evidence="1">Multi-pass membrane protein</topology>
    </subcellularLocation>
</comment>
<dbReference type="PROSITE" id="PS00236">
    <property type="entry name" value="NEUROTR_ION_CHANNEL"/>
    <property type="match status" value="1"/>
</dbReference>
<dbReference type="Proteomes" id="UP000887566">
    <property type="component" value="Unplaced"/>
</dbReference>
<feature type="signal peptide" evidence="5">
    <location>
        <begin position="1"/>
        <end position="20"/>
    </location>
</feature>
<dbReference type="AlphaFoldDB" id="A0A914UZI9"/>
<evidence type="ECO:0000256" key="2">
    <source>
        <dbReference type="ARBA" id="ARBA00022692"/>
    </source>
</evidence>
<accession>A0A914UZI9</accession>
<keyword evidence="8" id="KW-1185">Reference proteome</keyword>
<keyword evidence="3 5" id="KW-1133">Transmembrane helix</keyword>
<dbReference type="SUPFAM" id="SSF90112">
    <property type="entry name" value="Neurotransmitter-gated ion-channel transmembrane pore"/>
    <property type="match status" value="1"/>
</dbReference>
<dbReference type="InterPro" id="IPR036734">
    <property type="entry name" value="Neur_chan_lig-bd_sf"/>
</dbReference>
<dbReference type="CDD" id="cd18989">
    <property type="entry name" value="LGIC_ECD_cation"/>
    <property type="match status" value="1"/>
</dbReference>
<dbReference type="GO" id="GO:0004888">
    <property type="term" value="F:transmembrane signaling receptor activity"/>
    <property type="evidence" value="ECO:0007669"/>
    <property type="project" value="InterPro"/>
</dbReference>
<feature type="transmembrane region" description="Helical" evidence="5">
    <location>
        <begin position="233"/>
        <end position="256"/>
    </location>
</feature>
<keyword evidence="2 5" id="KW-0812">Transmembrane</keyword>
<dbReference type="Gene3D" id="1.20.58.390">
    <property type="entry name" value="Neurotransmitter-gated ion-channel transmembrane domain"/>
    <property type="match status" value="1"/>
</dbReference>
<dbReference type="InterPro" id="IPR006029">
    <property type="entry name" value="Neurotrans-gated_channel_TM"/>
</dbReference>
<dbReference type="WBParaSite" id="PSAMB.scaffold133size74485.g2330.t2">
    <property type="protein sequence ID" value="PSAMB.scaffold133size74485.g2330.t2"/>
    <property type="gene ID" value="PSAMB.scaffold133size74485.g2330"/>
</dbReference>
<feature type="chain" id="PRO_5038169844" evidence="5">
    <location>
        <begin position="21"/>
        <end position="440"/>
    </location>
</feature>
<dbReference type="InterPro" id="IPR036719">
    <property type="entry name" value="Neuro-gated_channel_TM_sf"/>
</dbReference>